<evidence type="ECO:0000313" key="1">
    <source>
        <dbReference type="EMBL" id="GGH78343.1"/>
    </source>
</evidence>
<proteinExistence type="predicted"/>
<dbReference type="RefSeq" id="WP_188496451.1">
    <property type="nucleotide sequence ID" value="NZ_BMFV01000006.1"/>
</dbReference>
<dbReference type="Gene3D" id="2.30.110.10">
    <property type="entry name" value="Electron Transport, Fmn-binding Protein, Chain A"/>
    <property type="match status" value="1"/>
</dbReference>
<evidence type="ECO:0008006" key="3">
    <source>
        <dbReference type="Google" id="ProtNLM"/>
    </source>
</evidence>
<protein>
    <recommendedName>
        <fullName evidence="3">Pyridoxamine 5'-phosphate oxidase family protein</fullName>
    </recommendedName>
</protein>
<accession>A0A8J2ZUH3</accession>
<dbReference type="SUPFAM" id="SSF50475">
    <property type="entry name" value="FMN-binding split barrel"/>
    <property type="match status" value="1"/>
</dbReference>
<keyword evidence="2" id="KW-1185">Reference proteome</keyword>
<gene>
    <name evidence="1" type="primary">yclD</name>
    <name evidence="1" type="ORF">GCM10007096_11620</name>
</gene>
<dbReference type="InterPro" id="IPR012349">
    <property type="entry name" value="Split_barrel_FMN-bd"/>
</dbReference>
<sequence length="151" mass="16987">MHALTDELFDLFNGKNLKDKQHEAFMLLTVSEDVCPHTAMVSVGEVVATDHNTLRLALWPESQTTQNIVRSGKAMLVLFYNSKAVYITLSLEPLATLKEAKFPRARFVAKVVHCREDVAKYAEITSGVKINLKDSDDVLARWQATIQELLL</sequence>
<dbReference type="AlphaFoldDB" id="A0A8J2ZUH3"/>
<comment type="caution">
    <text evidence="1">The sequence shown here is derived from an EMBL/GenBank/DDBJ whole genome shotgun (WGS) entry which is preliminary data.</text>
</comment>
<name>A0A8J2ZUH3_9BACL</name>
<reference evidence="1" key="1">
    <citation type="journal article" date="2014" name="Int. J. Syst. Evol. Microbiol.">
        <title>Complete genome sequence of Corynebacterium casei LMG S-19264T (=DSM 44701T), isolated from a smear-ripened cheese.</title>
        <authorList>
            <consortium name="US DOE Joint Genome Institute (JGI-PGF)"/>
            <person name="Walter F."/>
            <person name="Albersmeier A."/>
            <person name="Kalinowski J."/>
            <person name="Ruckert C."/>
        </authorList>
    </citation>
    <scope>NUCLEOTIDE SEQUENCE</scope>
    <source>
        <strain evidence="1">CGMCC 1.12777</strain>
    </source>
</reference>
<organism evidence="1 2">
    <name type="scientific">Pullulanibacillus pueri</name>
    <dbReference type="NCBI Taxonomy" id="1437324"/>
    <lineage>
        <taxon>Bacteria</taxon>
        <taxon>Bacillati</taxon>
        <taxon>Bacillota</taxon>
        <taxon>Bacilli</taxon>
        <taxon>Bacillales</taxon>
        <taxon>Sporolactobacillaceae</taxon>
        <taxon>Pullulanibacillus</taxon>
    </lineage>
</organism>
<reference evidence="1" key="2">
    <citation type="submission" date="2020-09" db="EMBL/GenBank/DDBJ databases">
        <authorList>
            <person name="Sun Q."/>
            <person name="Zhou Y."/>
        </authorList>
    </citation>
    <scope>NUCLEOTIDE SEQUENCE</scope>
    <source>
        <strain evidence="1">CGMCC 1.12777</strain>
    </source>
</reference>
<evidence type="ECO:0000313" key="2">
    <source>
        <dbReference type="Proteomes" id="UP000656813"/>
    </source>
</evidence>
<dbReference type="Proteomes" id="UP000656813">
    <property type="component" value="Unassembled WGS sequence"/>
</dbReference>
<dbReference type="EMBL" id="BMFV01000006">
    <property type="protein sequence ID" value="GGH78343.1"/>
    <property type="molecule type" value="Genomic_DNA"/>
</dbReference>